<dbReference type="InterPro" id="IPR003838">
    <property type="entry name" value="ABC3_permease_C"/>
</dbReference>
<feature type="domain" description="FtsX extracellular" evidence="16">
    <location>
        <begin position="93"/>
        <end position="184"/>
    </location>
</feature>
<feature type="transmembrane region" description="Helical" evidence="14">
    <location>
        <begin position="255"/>
        <end position="280"/>
    </location>
</feature>
<keyword evidence="6 12" id="KW-0997">Cell inner membrane</keyword>
<dbReference type="Pfam" id="PF02687">
    <property type="entry name" value="FtsX"/>
    <property type="match status" value="1"/>
</dbReference>
<feature type="domain" description="ABC3 transporter permease C-terminal" evidence="15">
    <location>
        <begin position="210"/>
        <end position="323"/>
    </location>
</feature>
<keyword evidence="5 12" id="KW-1003">Cell membrane</keyword>
<dbReference type="STRING" id="675511.GCA_000341735_00230"/>
<evidence type="ECO:0000256" key="7">
    <source>
        <dbReference type="ARBA" id="ARBA00022618"/>
    </source>
</evidence>
<dbReference type="NCBIfam" id="TIGR00439">
    <property type="entry name" value="FtsX_Gneg"/>
    <property type="match status" value="1"/>
</dbReference>
<dbReference type="Pfam" id="PF18075">
    <property type="entry name" value="FtsX_ECD"/>
    <property type="match status" value="1"/>
</dbReference>
<dbReference type="KEGG" id="mbur:EQU24_14085"/>
<dbReference type="AlphaFoldDB" id="A0A4P9UPD4"/>
<keyword evidence="18" id="KW-1185">Reference proteome</keyword>
<organism evidence="17 18">
    <name type="scientific">Methylotuvimicrobium buryatense</name>
    <name type="common">Methylomicrobium buryatense</name>
    <dbReference type="NCBI Taxonomy" id="95641"/>
    <lineage>
        <taxon>Bacteria</taxon>
        <taxon>Pseudomonadati</taxon>
        <taxon>Pseudomonadota</taxon>
        <taxon>Gammaproteobacteria</taxon>
        <taxon>Methylococcales</taxon>
        <taxon>Methylococcaceae</taxon>
        <taxon>Methylotuvimicrobium</taxon>
    </lineage>
</organism>
<proteinExistence type="inferred from homology"/>
<feature type="transmembrane region" description="Helical" evidence="14">
    <location>
        <begin position="55"/>
        <end position="78"/>
    </location>
</feature>
<evidence type="ECO:0000256" key="1">
    <source>
        <dbReference type="ARBA" id="ARBA00004429"/>
    </source>
</evidence>
<evidence type="ECO:0000256" key="14">
    <source>
        <dbReference type="SAM" id="Phobius"/>
    </source>
</evidence>
<dbReference type="InterPro" id="IPR040690">
    <property type="entry name" value="FtsX_ECD"/>
</dbReference>
<evidence type="ECO:0000259" key="15">
    <source>
        <dbReference type="Pfam" id="PF02687"/>
    </source>
</evidence>
<comment type="similarity">
    <text evidence="2 12">Belongs to the ABC-4 integral membrane protein family. FtsX subfamily.</text>
</comment>
<comment type="function">
    <text evidence="12">Part of the ABC transporter FtsEX involved in cellular division.</text>
</comment>
<name>A0A4P9UPD4_METBY</name>
<evidence type="ECO:0000313" key="17">
    <source>
        <dbReference type="EMBL" id="QCW83244.1"/>
    </source>
</evidence>
<dbReference type="PANTHER" id="PTHR47755">
    <property type="entry name" value="CELL DIVISION PROTEIN FTSX"/>
    <property type="match status" value="1"/>
</dbReference>
<dbReference type="InterPro" id="IPR047590">
    <property type="entry name" value="FtsX_proteobact-type"/>
</dbReference>
<keyword evidence="8 14" id="KW-0812">Transmembrane</keyword>
<feature type="region of interest" description="Disordered" evidence="13">
    <location>
        <begin position="1"/>
        <end position="20"/>
    </location>
</feature>
<dbReference type="Gene3D" id="3.30.70.3040">
    <property type="match status" value="1"/>
</dbReference>
<comment type="subunit">
    <text evidence="3">Forms a membrane-associated complex with FtsE.</text>
</comment>
<sequence>MKKPNINHRRPQPRQKKEVRRKVVSGKLSVMLQAYLDIHAQALFSSLGRLARAPVTSLMTVSVLSIAISLAAGFYLLVANIQQLTGGLEDSNQISLFLKDQVTDDAGVKLAEKIKTFVHVQDAKVITKNQGLAEFREYSGFGDALKALDKNPLPTVIQVMPEHSLEEGPQLDELFKNLTDLQEVDFAQLDMQWVKRLYSIMELADRGVTLLSFILALAVLFITGNTIRLELHNRRDEVIIAKLVGATNRFIQRPFLYTGFWLGFSSGILAWIAVTVMLFILQQPIDRLSGLYDGVFSMRYLSFGEMMSLVAISSLLGVAAAWAVLCYQLRLTKPE</sequence>
<dbReference type="Proteomes" id="UP000305881">
    <property type="component" value="Chromosome"/>
</dbReference>
<feature type="transmembrane region" description="Helical" evidence="14">
    <location>
        <begin position="207"/>
        <end position="227"/>
    </location>
</feature>
<dbReference type="OrthoDB" id="9813411at2"/>
<accession>A0A4P9UPD4</accession>
<evidence type="ECO:0000256" key="9">
    <source>
        <dbReference type="ARBA" id="ARBA00022989"/>
    </source>
</evidence>
<evidence type="ECO:0000256" key="6">
    <source>
        <dbReference type="ARBA" id="ARBA00022519"/>
    </source>
</evidence>
<dbReference type="PANTHER" id="PTHR47755:SF1">
    <property type="entry name" value="CELL DIVISION PROTEIN FTSX"/>
    <property type="match status" value="1"/>
</dbReference>
<keyword evidence="11 12" id="KW-0131">Cell cycle</keyword>
<evidence type="ECO:0000256" key="8">
    <source>
        <dbReference type="ARBA" id="ARBA00022692"/>
    </source>
</evidence>
<evidence type="ECO:0000256" key="10">
    <source>
        <dbReference type="ARBA" id="ARBA00023136"/>
    </source>
</evidence>
<evidence type="ECO:0000313" key="18">
    <source>
        <dbReference type="Proteomes" id="UP000305881"/>
    </source>
</evidence>
<feature type="transmembrane region" description="Helical" evidence="14">
    <location>
        <begin position="300"/>
        <end position="325"/>
    </location>
</feature>
<dbReference type="EMBL" id="CP035467">
    <property type="protein sequence ID" value="QCW83244.1"/>
    <property type="molecule type" value="Genomic_DNA"/>
</dbReference>
<keyword evidence="7 12" id="KW-0132">Cell division</keyword>
<evidence type="ECO:0000256" key="13">
    <source>
        <dbReference type="SAM" id="MobiDB-lite"/>
    </source>
</evidence>
<evidence type="ECO:0000256" key="12">
    <source>
        <dbReference type="PIRNR" id="PIRNR003097"/>
    </source>
</evidence>
<evidence type="ECO:0000256" key="11">
    <source>
        <dbReference type="ARBA" id="ARBA00023306"/>
    </source>
</evidence>
<comment type="subcellular location">
    <subcellularLocation>
        <location evidence="1">Cell inner membrane</location>
        <topology evidence="1">Multi-pass membrane protein</topology>
    </subcellularLocation>
</comment>
<keyword evidence="10 12" id="KW-0472">Membrane</keyword>
<protein>
    <recommendedName>
        <fullName evidence="4 12">Cell division protein FtsX</fullName>
    </recommendedName>
</protein>
<dbReference type="GO" id="GO:0005886">
    <property type="term" value="C:plasma membrane"/>
    <property type="evidence" value="ECO:0007669"/>
    <property type="project" value="UniProtKB-SubCell"/>
</dbReference>
<dbReference type="GO" id="GO:0051301">
    <property type="term" value="P:cell division"/>
    <property type="evidence" value="ECO:0007669"/>
    <property type="project" value="UniProtKB-KW"/>
</dbReference>
<evidence type="ECO:0000256" key="5">
    <source>
        <dbReference type="ARBA" id="ARBA00022475"/>
    </source>
</evidence>
<evidence type="ECO:0000256" key="3">
    <source>
        <dbReference type="ARBA" id="ARBA00011160"/>
    </source>
</evidence>
<dbReference type="InterPro" id="IPR004513">
    <property type="entry name" value="FtsX"/>
</dbReference>
<dbReference type="PIRSF" id="PIRSF003097">
    <property type="entry name" value="FtsX"/>
    <property type="match status" value="1"/>
</dbReference>
<dbReference type="GO" id="GO:0032153">
    <property type="term" value="C:cell division site"/>
    <property type="evidence" value="ECO:0007669"/>
    <property type="project" value="TreeGrafter"/>
</dbReference>
<evidence type="ECO:0000256" key="2">
    <source>
        <dbReference type="ARBA" id="ARBA00007379"/>
    </source>
</evidence>
<gene>
    <name evidence="17" type="ORF">EQU24_14085</name>
</gene>
<evidence type="ECO:0000259" key="16">
    <source>
        <dbReference type="Pfam" id="PF18075"/>
    </source>
</evidence>
<evidence type="ECO:0000256" key="4">
    <source>
        <dbReference type="ARBA" id="ARBA00021907"/>
    </source>
</evidence>
<keyword evidence="9 14" id="KW-1133">Transmembrane helix</keyword>
<reference evidence="18" key="1">
    <citation type="journal article" date="2019" name="J. Bacteriol.">
        <title>A Mutagenic Screen Identifies a TonB-Dependent Receptor Required for the Lanthanide Metal Switch in the Type I Methanotroph 'Methylotuvimicrobium buryatense' 5GB1C.</title>
        <authorList>
            <person name="Groom J.D."/>
            <person name="Ford S.M."/>
            <person name="Pesesky M.W."/>
            <person name="Lidstrom M.E."/>
        </authorList>
    </citation>
    <scope>NUCLEOTIDE SEQUENCE [LARGE SCALE GENOMIC DNA]</scope>
    <source>
        <strain evidence="18">5GB1C</strain>
    </source>
</reference>